<gene>
    <name evidence="2" type="ORF">QHF89_01920</name>
</gene>
<evidence type="ECO:0000256" key="1">
    <source>
        <dbReference type="SAM" id="MobiDB-lite"/>
    </source>
</evidence>
<feature type="compositionally biased region" description="Pro residues" evidence="1">
    <location>
        <begin position="226"/>
        <end position="235"/>
    </location>
</feature>
<reference evidence="2 3" key="1">
    <citation type="submission" date="2023-04" db="EMBL/GenBank/DDBJ databases">
        <title>The genome sequence of Polyangium sorediatum DSM14670.</title>
        <authorList>
            <person name="Zhang X."/>
        </authorList>
    </citation>
    <scope>NUCLEOTIDE SEQUENCE [LARGE SCALE GENOMIC DNA]</scope>
    <source>
        <strain evidence="2 3">DSM 14670</strain>
    </source>
</reference>
<accession>A0ABT6NIZ1</accession>
<name>A0ABT6NIZ1_9BACT</name>
<feature type="compositionally biased region" description="Acidic residues" evidence="1">
    <location>
        <begin position="209"/>
        <end position="223"/>
    </location>
</feature>
<evidence type="ECO:0000313" key="2">
    <source>
        <dbReference type="EMBL" id="MDI1428222.1"/>
    </source>
</evidence>
<protein>
    <submittedName>
        <fullName evidence="2">Uncharacterized protein</fullName>
    </submittedName>
</protein>
<dbReference type="Proteomes" id="UP001160301">
    <property type="component" value="Unassembled WGS sequence"/>
</dbReference>
<sequence>MRSYRSNAASDVRIEYGIELGEGLALFPETASAASDLSTINDALAARYESRLVLRIPVLRTRAALRFAEFSVERVVRSALRAAEIEDGGRRARICASVFPKGCNPILKPVGKRQVKPLKDLVERLAKSQVAGIAAYRAVWLPKLQDALASFEAAVATHVAALAAYDDVFKAELALRDAHHDAVDRVMGQVRTAFPRDRALQDVLFPPVDEADASTTSEDDAEEPIPSHPLPPANA</sequence>
<evidence type="ECO:0000313" key="3">
    <source>
        <dbReference type="Proteomes" id="UP001160301"/>
    </source>
</evidence>
<organism evidence="2 3">
    <name type="scientific">Polyangium sorediatum</name>
    <dbReference type="NCBI Taxonomy" id="889274"/>
    <lineage>
        <taxon>Bacteria</taxon>
        <taxon>Pseudomonadati</taxon>
        <taxon>Myxococcota</taxon>
        <taxon>Polyangia</taxon>
        <taxon>Polyangiales</taxon>
        <taxon>Polyangiaceae</taxon>
        <taxon>Polyangium</taxon>
    </lineage>
</organism>
<feature type="region of interest" description="Disordered" evidence="1">
    <location>
        <begin position="205"/>
        <end position="235"/>
    </location>
</feature>
<comment type="caution">
    <text evidence="2">The sequence shown here is derived from an EMBL/GenBank/DDBJ whole genome shotgun (WGS) entry which is preliminary data.</text>
</comment>
<dbReference type="RefSeq" id="WP_136965359.1">
    <property type="nucleotide sequence ID" value="NZ_JARZHI010000001.1"/>
</dbReference>
<keyword evidence="3" id="KW-1185">Reference proteome</keyword>
<proteinExistence type="predicted"/>
<dbReference type="EMBL" id="JARZHI010000001">
    <property type="protein sequence ID" value="MDI1428222.1"/>
    <property type="molecule type" value="Genomic_DNA"/>
</dbReference>